<dbReference type="InterPro" id="IPR011990">
    <property type="entry name" value="TPR-like_helical_dom_sf"/>
</dbReference>
<feature type="repeat" description="PPR" evidence="1">
    <location>
        <begin position="770"/>
        <end position="804"/>
    </location>
</feature>
<protein>
    <recommendedName>
        <fullName evidence="5">Pentatricopeptide repeat-containing protein</fullName>
    </recommendedName>
</protein>
<accession>A0AAE0NEZ5</accession>
<feature type="repeat" description="PPR" evidence="1">
    <location>
        <begin position="465"/>
        <end position="499"/>
    </location>
</feature>
<sequence>MAMRELGHICLACRVKMLAAASRGPVSRLSRRARAITVSPASSAYSTAASSAQPPIRPAPAPAYNSGSRRDGGDGGAGASAGAGAGAGASAGASASGSASLAMFQSIIENQPRQPAHRPPAGDALDAELLKNIERVTAMLKADANPAAIFSSFDQTIYPQIKEQKDSPAYRLAKGQLQTFLAMRMVAAKAEALDPSDLPTATHITQVLVDLEFLNLETWSTLMLQLSQQICQLSASPDGSLLDEKFKHSLPGRDALLADLGGAWDAFAGSCTKLEASGHAVDDINSRSASRARAALPTHSRVPEKDVPSNVPRATKDYLKVLFPQYSERQLAGDALRAAHVASVLLKDLSTLKPPFDQQTTPFLLMHERLISKCGRSTLLFLDRIRDRYPILLDYVYARAEEMGAEDAASWPFKPLRSPKPLSFQLRIEQAIKRRNLKELNSAWADFWGDEPLPGPARVNELAATPEIFDSFILGFVRMRRLMQAIDVWNRMQRVGIKASTKTWTNMIQGCANTRNPRGIKAVWEKLVISDTELDTAVWTARISGLITSGDPEGGILALDEMARLWRERPLHPDAPSQAIQPTIEPINGTIAGLIRLGRMSDAQRVLSWAGRQGINPDIYTFNTLLRPLVRGGQTEHVAAIFNMMQELSIKPDVATYTILVDGALANIGSQTPKQQIGIVSKIIASMEGSGLEANIQTYAKMIYVLLREGDSATAAVQAILAHIQSRGLELSSHIYTMLAEHYFSRDPPNPAAVTALIHNRNLQANKNIDRVFWERVIKGYCHTGETARAVDIFKRIFNSGSTITFSTLDEFLLALIRTGQMAEASSVVKLATTIKEGDELMREGGRFWKHRFWHHAEQYGLLPDDLRHNLQDAEPQTDYIY</sequence>
<feature type="compositionally biased region" description="Gly residues" evidence="2">
    <location>
        <begin position="74"/>
        <end position="87"/>
    </location>
</feature>
<evidence type="ECO:0000313" key="4">
    <source>
        <dbReference type="Proteomes" id="UP001287356"/>
    </source>
</evidence>
<dbReference type="PANTHER" id="PTHR47939">
    <property type="entry name" value="MEMBRANE-ASSOCIATED SALT-INDUCIBLE PROTEIN-LIKE"/>
    <property type="match status" value="1"/>
</dbReference>
<dbReference type="AlphaFoldDB" id="A0AAE0NEZ5"/>
<feature type="repeat" description="PPR" evidence="1">
    <location>
        <begin position="618"/>
        <end position="652"/>
    </location>
</feature>
<reference evidence="3" key="1">
    <citation type="journal article" date="2023" name="Mol. Phylogenet. Evol.">
        <title>Genome-scale phylogeny and comparative genomics of the fungal order Sordariales.</title>
        <authorList>
            <person name="Hensen N."/>
            <person name="Bonometti L."/>
            <person name="Westerberg I."/>
            <person name="Brannstrom I.O."/>
            <person name="Guillou S."/>
            <person name="Cros-Aarteil S."/>
            <person name="Calhoun S."/>
            <person name="Haridas S."/>
            <person name="Kuo A."/>
            <person name="Mondo S."/>
            <person name="Pangilinan J."/>
            <person name="Riley R."/>
            <person name="LaButti K."/>
            <person name="Andreopoulos B."/>
            <person name="Lipzen A."/>
            <person name="Chen C."/>
            <person name="Yan M."/>
            <person name="Daum C."/>
            <person name="Ng V."/>
            <person name="Clum A."/>
            <person name="Steindorff A."/>
            <person name="Ohm R.A."/>
            <person name="Martin F."/>
            <person name="Silar P."/>
            <person name="Natvig D.O."/>
            <person name="Lalanne C."/>
            <person name="Gautier V."/>
            <person name="Ament-Velasquez S.L."/>
            <person name="Kruys A."/>
            <person name="Hutchinson M.I."/>
            <person name="Powell A.J."/>
            <person name="Barry K."/>
            <person name="Miller A.N."/>
            <person name="Grigoriev I.V."/>
            <person name="Debuchy R."/>
            <person name="Gladieux P."/>
            <person name="Hiltunen Thoren M."/>
            <person name="Johannesson H."/>
        </authorList>
    </citation>
    <scope>NUCLEOTIDE SEQUENCE</scope>
    <source>
        <strain evidence="3">CBS 958.72</strain>
    </source>
</reference>
<name>A0AAE0NEZ5_9PEZI</name>
<keyword evidence="4" id="KW-1185">Reference proteome</keyword>
<dbReference type="Gene3D" id="1.25.40.10">
    <property type="entry name" value="Tetratricopeptide repeat domain"/>
    <property type="match status" value="2"/>
</dbReference>
<proteinExistence type="predicted"/>
<feature type="region of interest" description="Disordered" evidence="2">
    <location>
        <begin position="43"/>
        <end position="87"/>
    </location>
</feature>
<evidence type="ECO:0008006" key="5">
    <source>
        <dbReference type="Google" id="ProtNLM"/>
    </source>
</evidence>
<dbReference type="Pfam" id="PF01535">
    <property type="entry name" value="PPR"/>
    <property type="match status" value="3"/>
</dbReference>
<evidence type="ECO:0000256" key="2">
    <source>
        <dbReference type="SAM" id="MobiDB-lite"/>
    </source>
</evidence>
<evidence type="ECO:0000313" key="3">
    <source>
        <dbReference type="EMBL" id="KAK3380249.1"/>
    </source>
</evidence>
<comment type="caution">
    <text evidence="3">The sequence shown here is derived from an EMBL/GenBank/DDBJ whole genome shotgun (WGS) entry which is preliminary data.</text>
</comment>
<dbReference type="PROSITE" id="PS51375">
    <property type="entry name" value="PPR"/>
    <property type="match status" value="3"/>
</dbReference>
<dbReference type="PANTHER" id="PTHR47939:SF1">
    <property type="entry name" value="OS04G0684500 PROTEIN"/>
    <property type="match status" value="1"/>
</dbReference>
<dbReference type="Pfam" id="PF13812">
    <property type="entry name" value="PPR_3"/>
    <property type="match status" value="1"/>
</dbReference>
<feature type="compositionally biased region" description="Low complexity" evidence="2">
    <location>
        <begin position="43"/>
        <end position="54"/>
    </location>
</feature>
<dbReference type="Proteomes" id="UP001287356">
    <property type="component" value="Unassembled WGS sequence"/>
</dbReference>
<organism evidence="3 4">
    <name type="scientific">Lasiosphaeria ovina</name>
    <dbReference type="NCBI Taxonomy" id="92902"/>
    <lineage>
        <taxon>Eukaryota</taxon>
        <taxon>Fungi</taxon>
        <taxon>Dikarya</taxon>
        <taxon>Ascomycota</taxon>
        <taxon>Pezizomycotina</taxon>
        <taxon>Sordariomycetes</taxon>
        <taxon>Sordariomycetidae</taxon>
        <taxon>Sordariales</taxon>
        <taxon>Lasiosphaeriaceae</taxon>
        <taxon>Lasiosphaeria</taxon>
    </lineage>
</organism>
<reference evidence="3" key="2">
    <citation type="submission" date="2023-06" db="EMBL/GenBank/DDBJ databases">
        <authorList>
            <consortium name="Lawrence Berkeley National Laboratory"/>
            <person name="Haridas S."/>
            <person name="Hensen N."/>
            <person name="Bonometti L."/>
            <person name="Westerberg I."/>
            <person name="Brannstrom I.O."/>
            <person name="Guillou S."/>
            <person name="Cros-Aarteil S."/>
            <person name="Calhoun S."/>
            <person name="Kuo A."/>
            <person name="Mondo S."/>
            <person name="Pangilinan J."/>
            <person name="Riley R."/>
            <person name="Labutti K."/>
            <person name="Andreopoulos B."/>
            <person name="Lipzen A."/>
            <person name="Chen C."/>
            <person name="Yanf M."/>
            <person name="Daum C."/>
            <person name="Ng V."/>
            <person name="Clum A."/>
            <person name="Steindorff A."/>
            <person name="Ohm R."/>
            <person name="Martin F."/>
            <person name="Silar P."/>
            <person name="Natvig D."/>
            <person name="Lalanne C."/>
            <person name="Gautier V."/>
            <person name="Ament-Velasquez S.L."/>
            <person name="Kruys A."/>
            <person name="Hutchinson M.I."/>
            <person name="Powell A.J."/>
            <person name="Barry K."/>
            <person name="Miller A.N."/>
            <person name="Grigoriev I.V."/>
            <person name="Debuchy R."/>
            <person name="Gladieux P."/>
            <person name="Thoren M.H."/>
            <person name="Johannesson H."/>
        </authorList>
    </citation>
    <scope>NUCLEOTIDE SEQUENCE</scope>
    <source>
        <strain evidence="3">CBS 958.72</strain>
    </source>
</reference>
<evidence type="ECO:0000256" key="1">
    <source>
        <dbReference type="PROSITE-ProRule" id="PRU00708"/>
    </source>
</evidence>
<dbReference type="InterPro" id="IPR002885">
    <property type="entry name" value="PPR_rpt"/>
</dbReference>
<dbReference type="InterPro" id="IPR050667">
    <property type="entry name" value="PPR-containing_protein"/>
</dbReference>
<dbReference type="NCBIfam" id="TIGR00756">
    <property type="entry name" value="PPR"/>
    <property type="match status" value="1"/>
</dbReference>
<gene>
    <name evidence="3" type="ORF">B0T24DRAFT_614668</name>
</gene>
<dbReference type="EMBL" id="JAULSN010000002">
    <property type="protein sequence ID" value="KAK3380249.1"/>
    <property type="molecule type" value="Genomic_DNA"/>
</dbReference>